<organism evidence="2 3">
    <name type="scientific">Paramuricea clavata</name>
    <name type="common">Red gorgonian</name>
    <name type="synonym">Violescent sea-whip</name>
    <dbReference type="NCBI Taxonomy" id="317549"/>
    <lineage>
        <taxon>Eukaryota</taxon>
        <taxon>Metazoa</taxon>
        <taxon>Cnidaria</taxon>
        <taxon>Anthozoa</taxon>
        <taxon>Octocorallia</taxon>
        <taxon>Malacalcyonacea</taxon>
        <taxon>Plexauridae</taxon>
        <taxon>Paramuricea</taxon>
    </lineage>
</organism>
<keyword evidence="3" id="KW-1185">Reference proteome</keyword>
<evidence type="ECO:0000256" key="1">
    <source>
        <dbReference type="SAM" id="MobiDB-lite"/>
    </source>
</evidence>
<feature type="region of interest" description="Disordered" evidence="1">
    <location>
        <begin position="648"/>
        <end position="679"/>
    </location>
</feature>
<accession>A0A7D9DV88</accession>
<sequence length="944" mass="108307">MSTKADSLVSELSDMDLDLELTPLGNDDISVRVNRRFKKQTDKGRAYQIERKKEHCKSIQKRITKIMKTIESSITEWDNVHEVQNDLEVFSQQLVEFQAAYEAWRDLLSGQELVPVTDWYDEHFRIMNNCKVKIFDWIAVAKYKIEEQMDDKSSALKSSIESRRSAGSRHSSTSGRARERAKVAELRAKAALLEKKQALENESEKLRLQEELAIAQAREQAFIQNDIESKREATTDGMNEYLEDTRPVPKENLLHDQLTKNIPTPQFSSTNIPQPTPVSAFHSRRAHQTPVRLPQYSSPHIKDTTPSPRLTAQQPFTDYAHEWKPPPSEYRNRVTLDNDPLIYLLEKQNRLTEMLSEQHQQNFLPSLSLSSFKGDPTEYHLFIRTFGMRVERNVKSSGARMQYLQQYLDGEPKDLIKGCHYMEPDAGYVEAMKLLNEKYGDPYKVSNAYLKKVNDWPTLRPGDDNALEKLAIFLTQCLSAMESLSYLVTLDHPNNLQCLVKKLPFYQQERWRREVTKLREKGKNPAFKHFVNFVKTEAKIATDPIFSRQALDKIGQDDKSKFKRGSTSKFTSNATMMKEESPNSCIACNGLHDLDECKVYLKKSLSERRALIAKRGLCYACYGSGHRSRGCIQRRSCKTCSGRHPTGLHDENFRMKNKNSNKPPKDIDRTEDSNSDNQRKSCSYAAAHEVVCDASNVKFSIESMPIVPVRLRSNDKEIITYAMLDSCSTGTFISEDAVKRLEVNGTDTKVMIRTMNGPKMHDTKVVNGLVVSDLDGASSITLPKVFSRDEIPGRKSEIPRQELCRKWKHLERVVEQVHPYMENVKIGLLIGTNCPQAIEPRDFVASNNGGPFAVLTFAGWTIVGPLYLSDNENEVDCHRIVVQEIGSDKPSEHHFMVEESVKELVTPESLNKMFELEFNERHCQKEQYSQEDKRFMEKIQRDTD</sequence>
<evidence type="ECO:0000313" key="3">
    <source>
        <dbReference type="Proteomes" id="UP001152795"/>
    </source>
</evidence>
<evidence type="ECO:0000313" key="2">
    <source>
        <dbReference type="EMBL" id="CAB3993556.1"/>
    </source>
</evidence>
<proteinExistence type="predicted"/>
<feature type="compositionally biased region" description="Basic and acidic residues" evidence="1">
    <location>
        <begin position="663"/>
        <end position="672"/>
    </location>
</feature>
<feature type="compositionally biased region" description="Basic and acidic residues" evidence="1">
    <location>
        <begin position="154"/>
        <end position="164"/>
    </location>
</feature>
<feature type="region of interest" description="Disordered" evidence="1">
    <location>
        <begin position="288"/>
        <end position="312"/>
    </location>
</feature>
<name>A0A7D9DV88_PARCT</name>
<comment type="caution">
    <text evidence="2">The sequence shown here is derived from an EMBL/GenBank/DDBJ whole genome shotgun (WGS) entry which is preliminary data.</text>
</comment>
<feature type="region of interest" description="Disordered" evidence="1">
    <location>
        <begin position="154"/>
        <end position="180"/>
    </location>
</feature>
<dbReference type="EMBL" id="CACRXK020002283">
    <property type="protein sequence ID" value="CAB3993556.1"/>
    <property type="molecule type" value="Genomic_DNA"/>
</dbReference>
<dbReference type="PANTHER" id="PTHR47331">
    <property type="entry name" value="PHD-TYPE DOMAIN-CONTAINING PROTEIN"/>
    <property type="match status" value="1"/>
</dbReference>
<dbReference type="Proteomes" id="UP001152795">
    <property type="component" value="Unassembled WGS sequence"/>
</dbReference>
<gene>
    <name evidence="2" type="ORF">PACLA_8A000331</name>
</gene>
<reference evidence="2" key="1">
    <citation type="submission" date="2020-04" db="EMBL/GenBank/DDBJ databases">
        <authorList>
            <person name="Alioto T."/>
            <person name="Alioto T."/>
            <person name="Gomez Garrido J."/>
        </authorList>
    </citation>
    <scope>NUCLEOTIDE SEQUENCE</scope>
    <source>
        <strain evidence="2">A484AB</strain>
    </source>
</reference>
<protein>
    <submittedName>
        <fullName evidence="2">Uncharacterized protein</fullName>
    </submittedName>
</protein>
<dbReference type="InterPro" id="IPR005312">
    <property type="entry name" value="DUF1759"/>
</dbReference>
<dbReference type="Pfam" id="PF03564">
    <property type="entry name" value="DUF1759"/>
    <property type="match status" value="1"/>
</dbReference>
<dbReference type="AlphaFoldDB" id="A0A7D9DV88"/>
<dbReference type="OrthoDB" id="5984798at2759"/>
<dbReference type="PANTHER" id="PTHR47331:SF4">
    <property type="entry name" value="PEPTIDASE S1 DOMAIN-CONTAINING PROTEIN"/>
    <property type="match status" value="1"/>
</dbReference>